<organism evidence="8 9">
    <name type="scientific">Pseudoalteromonas peptidolytica F12-50-A1</name>
    <dbReference type="NCBI Taxonomy" id="1315280"/>
    <lineage>
        <taxon>Bacteria</taxon>
        <taxon>Pseudomonadati</taxon>
        <taxon>Pseudomonadota</taxon>
        <taxon>Gammaproteobacteria</taxon>
        <taxon>Alteromonadales</taxon>
        <taxon>Pseudoalteromonadaceae</taxon>
        <taxon>Pseudoalteromonas</taxon>
    </lineage>
</organism>
<gene>
    <name evidence="8" type="ORF">PPEP_a1062</name>
</gene>
<reference evidence="8 9" key="1">
    <citation type="submission" date="2015-06" db="EMBL/GenBank/DDBJ databases">
        <title>Genome sequence of Pseudoalteromonas peptidolytica.</title>
        <authorList>
            <person name="Xie B.-B."/>
            <person name="Rong J.-C."/>
            <person name="Qin Q.-L."/>
            <person name="Zhang Y.-Z."/>
        </authorList>
    </citation>
    <scope>NUCLEOTIDE SEQUENCE [LARGE SCALE GENOMIC DNA]</scope>
    <source>
        <strain evidence="8 9">F12-50-A1</strain>
    </source>
</reference>
<protein>
    <recommendedName>
        <fullName evidence="7">Nudix hydrolase domain-containing protein</fullName>
    </recommendedName>
</protein>
<accession>A0A8I0MVD8</accession>
<dbReference type="InterPro" id="IPR045121">
    <property type="entry name" value="CoAse"/>
</dbReference>
<dbReference type="Proteomes" id="UP000660708">
    <property type="component" value="Unassembled WGS sequence"/>
</dbReference>
<dbReference type="InterPro" id="IPR000086">
    <property type="entry name" value="NUDIX_hydrolase_dom"/>
</dbReference>
<dbReference type="EMBL" id="AQHF01000020">
    <property type="protein sequence ID" value="MBE0346046.1"/>
    <property type="molecule type" value="Genomic_DNA"/>
</dbReference>
<keyword evidence="9" id="KW-1185">Reference proteome</keyword>
<dbReference type="GO" id="GO:0046872">
    <property type="term" value="F:metal ion binding"/>
    <property type="evidence" value="ECO:0007669"/>
    <property type="project" value="UniProtKB-KW"/>
</dbReference>
<dbReference type="Gene3D" id="3.90.79.10">
    <property type="entry name" value="Nucleoside Triphosphate Pyrophosphohydrolase"/>
    <property type="match status" value="1"/>
</dbReference>
<dbReference type="InterPro" id="IPR015797">
    <property type="entry name" value="NUDIX_hydrolase-like_dom_sf"/>
</dbReference>
<evidence type="ECO:0000256" key="5">
    <source>
        <dbReference type="ARBA" id="ARBA00022842"/>
    </source>
</evidence>
<dbReference type="AlphaFoldDB" id="A0A8I0MVD8"/>
<name>A0A8I0MVD8_9GAMM</name>
<evidence type="ECO:0000256" key="2">
    <source>
        <dbReference type="ARBA" id="ARBA00001946"/>
    </source>
</evidence>
<evidence type="ECO:0000259" key="7">
    <source>
        <dbReference type="PROSITE" id="PS51462"/>
    </source>
</evidence>
<dbReference type="PROSITE" id="PS51462">
    <property type="entry name" value="NUDIX"/>
    <property type="match status" value="1"/>
</dbReference>
<dbReference type="CDD" id="cd03426">
    <property type="entry name" value="NUDIX_CoAse_Nudt7"/>
    <property type="match status" value="1"/>
</dbReference>
<dbReference type="PANTHER" id="PTHR12992:SF11">
    <property type="entry name" value="MITOCHONDRIAL COENZYME A DIPHOSPHATASE NUDT8"/>
    <property type="match status" value="1"/>
</dbReference>
<dbReference type="GO" id="GO:0010945">
    <property type="term" value="F:coenzyme A diphosphatase activity"/>
    <property type="evidence" value="ECO:0007669"/>
    <property type="project" value="InterPro"/>
</dbReference>
<dbReference type="Pfam" id="PF00293">
    <property type="entry name" value="NUDIX"/>
    <property type="match status" value="1"/>
</dbReference>
<dbReference type="PANTHER" id="PTHR12992">
    <property type="entry name" value="NUDIX HYDROLASE"/>
    <property type="match status" value="1"/>
</dbReference>
<keyword evidence="5" id="KW-0460">Magnesium</keyword>
<evidence type="ECO:0000313" key="9">
    <source>
        <dbReference type="Proteomes" id="UP000660708"/>
    </source>
</evidence>
<evidence type="ECO:0000256" key="6">
    <source>
        <dbReference type="ARBA" id="ARBA00023211"/>
    </source>
</evidence>
<comment type="cofactor">
    <cofactor evidence="2">
        <name>Mg(2+)</name>
        <dbReference type="ChEBI" id="CHEBI:18420"/>
    </cofactor>
</comment>
<proteinExistence type="predicted"/>
<evidence type="ECO:0000256" key="3">
    <source>
        <dbReference type="ARBA" id="ARBA00022723"/>
    </source>
</evidence>
<comment type="caution">
    <text evidence="8">The sequence shown here is derived from an EMBL/GenBank/DDBJ whole genome shotgun (WGS) entry which is preliminary data.</text>
</comment>
<evidence type="ECO:0000256" key="1">
    <source>
        <dbReference type="ARBA" id="ARBA00001936"/>
    </source>
</evidence>
<dbReference type="SUPFAM" id="SSF55811">
    <property type="entry name" value="Nudix"/>
    <property type="match status" value="1"/>
</dbReference>
<keyword evidence="3" id="KW-0479">Metal-binding</keyword>
<feature type="domain" description="Nudix hydrolase" evidence="7">
    <location>
        <begin position="38"/>
        <end position="178"/>
    </location>
</feature>
<keyword evidence="6" id="KW-0464">Manganese</keyword>
<comment type="cofactor">
    <cofactor evidence="1">
        <name>Mn(2+)</name>
        <dbReference type="ChEBI" id="CHEBI:29035"/>
    </cofactor>
</comment>
<dbReference type="RefSeq" id="WP_147390188.1">
    <property type="nucleotide sequence ID" value="NZ_AQHF01000020.1"/>
</dbReference>
<evidence type="ECO:0000313" key="8">
    <source>
        <dbReference type="EMBL" id="MBE0346046.1"/>
    </source>
</evidence>
<evidence type="ECO:0000256" key="4">
    <source>
        <dbReference type="ARBA" id="ARBA00022801"/>
    </source>
</evidence>
<keyword evidence="4" id="KW-0378">Hydrolase</keyword>
<sequence>MKTDQVISQFLLASSAAPVQQTKGAVHTTINQAARKNTVHSAVLLPIVSVHDRAHLLFCKRSNILNSHPSQICFPGGKVEQQDANIINTALRETEEEIGLSITESQVLGTLPLLSTLTGYQITPVVAKVHQHAKWLGQSAEVQHTFVLSLKQLKAQKNWQTFNFIHKGESVSLEGFMTPHGLLWGATAKIVKQFIQLV</sequence>